<dbReference type="GO" id="GO:0051603">
    <property type="term" value="P:proteolysis involved in protein catabolic process"/>
    <property type="evidence" value="ECO:0007669"/>
    <property type="project" value="TreeGrafter"/>
</dbReference>
<dbReference type="Gene3D" id="3.30.830.10">
    <property type="entry name" value="Metalloenzyme, LuxS/M16 peptidase-like"/>
    <property type="match status" value="3"/>
</dbReference>
<keyword evidence="5" id="KW-0378">Hydrolase</keyword>
<dbReference type="InterPro" id="IPR011249">
    <property type="entry name" value="Metalloenz_LuxS/M16"/>
</dbReference>
<dbReference type="InterPro" id="IPR011765">
    <property type="entry name" value="Pept_M16_N"/>
</dbReference>
<evidence type="ECO:0000256" key="2">
    <source>
        <dbReference type="ARBA" id="ARBA00007261"/>
    </source>
</evidence>
<protein>
    <recommendedName>
        <fullName evidence="10">BZIP domain-containing protein</fullName>
    </recommendedName>
</protein>
<evidence type="ECO:0000256" key="1">
    <source>
        <dbReference type="ARBA" id="ARBA00001947"/>
    </source>
</evidence>
<keyword evidence="6" id="KW-0862">Zinc</keyword>
<dbReference type="STRING" id="1890364.A0A2P6NLI1"/>
<dbReference type="Pfam" id="PF05193">
    <property type="entry name" value="Peptidase_M16_C"/>
    <property type="match status" value="1"/>
</dbReference>
<dbReference type="CDD" id="cd14704">
    <property type="entry name" value="bZIP_HY5-like"/>
    <property type="match status" value="1"/>
</dbReference>
<evidence type="ECO:0000256" key="7">
    <source>
        <dbReference type="ARBA" id="ARBA00023049"/>
    </source>
</evidence>
<dbReference type="PROSITE" id="PS00036">
    <property type="entry name" value="BZIP_BASIC"/>
    <property type="match status" value="1"/>
</dbReference>
<keyword evidence="7" id="KW-0482">Metalloprotease</keyword>
<evidence type="ECO:0000256" key="6">
    <source>
        <dbReference type="ARBA" id="ARBA00022833"/>
    </source>
</evidence>
<evidence type="ECO:0000313" key="11">
    <source>
        <dbReference type="EMBL" id="PRP84830.1"/>
    </source>
</evidence>
<dbReference type="GO" id="GO:0043171">
    <property type="term" value="P:peptide catabolic process"/>
    <property type="evidence" value="ECO:0007669"/>
    <property type="project" value="TreeGrafter"/>
</dbReference>
<comment type="caution">
    <text evidence="11">The sequence shown here is derived from an EMBL/GenBank/DDBJ whole genome shotgun (WGS) entry which is preliminary data.</text>
</comment>
<dbReference type="GO" id="GO:0046872">
    <property type="term" value="F:metal ion binding"/>
    <property type="evidence" value="ECO:0007669"/>
    <property type="project" value="UniProtKB-KW"/>
</dbReference>
<evidence type="ECO:0000256" key="4">
    <source>
        <dbReference type="ARBA" id="ARBA00022723"/>
    </source>
</evidence>
<evidence type="ECO:0000256" key="8">
    <source>
        <dbReference type="RuleBase" id="RU004447"/>
    </source>
</evidence>
<dbReference type="FunFam" id="3.30.830.10:FF:000005">
    <property type="entry name" value="nardilysin isoform X1"/>
    <property type="match status" value="1"/>
</dbReference>
<dbReference type="Gene3D" id="1.20.5.170">
    <property type="match status" value="1"/>
</dbReference>
<evidence type="ECO:0000256" key="3">
    <source>
        <dbReference type="ARBA" id="ARBA00022670"/>
    </source>
</evidence>
<accession>A0A2P6NLI1</accession>
<feature type="region of interest" description="Disordered" evidence="9">
    <location>
        <begin position="118"/>
        <end position="208"/>
    </location>
</feature>
<dbReference type="GO" id="GO:0005829">
    <property type="term" value="C:cytosol"/>
    <property type="evidence" value="ECO:0007669"/>
    <property type="project" value="TreeGrafter"/>
</dbReference>
<keyword evidence="12" id="KW-1185">Reference proteome</keyword>
<gene>
    <name evidence="11" type="ORF">PROFUN_07484</name>
</gene>
<keyword evidence="4" id="KW-0479">Metal-binding</keyword>
<evidence type="ECO:0000313" key="12">
    <source>
        <dbReference type="Proteomes" id="UP000241769"/>
    </source>
</evidence>
<dbReference type="SMART" id="SM00338">
    <property type="entry name" value="BRLZ"/>
    <property type="match status" value="1"/>
</dbReference>
<dbReference type="InterPro" id="IPR001431">
    <property type="entry name" value="Pept_M16_Zn_BS"/>
</dbReference>
<dbReference type="InterPro" id="IPR032632">
    <property type="entry name" value="Peptidase_M16_M"/>
</dbReference>
<comment type="similarity">
    <text evidence="2 8">Belongs to the peptidase M16 family.</text>
</comment>
<reference evidence="11 12" key="1">
    <citation type="journal article" date="2018" name="Genome Biol. Evol.">
        <title>Multiple Roots of Fruiting Body Formation in Amoebozoa.</title>
        <authorList>
            <person name="Hillmann F."/>
            <person name="Forbes G."/>
            <person name="Novohradska S."/>
            <person name="Ferling I."/>
            <person name="Riege K."/>
            <person name="Groth M."/>
            <person name="Westermann M."/>
            <person name="Marz M."/>
            <person name="Spaller T."/>
            <person name="Winckler T."/>
            <person name="Schaap P."/>
            <person name="Glockner G."/>
        </authorList>
    </citation>
    <scope>NUCLEOTIDE SEQUENCE [LARGE SCALE GENOMIC DNA]</scope>
    <source>
        <strain evidence="11 12">Jena</strain>
    </source>
</reference>
<dbReference type="Pfam" id="PF16187">
    <property type="entry name" value="Peptidase_M16_M"/>
    <property type="match status" value="1"/>
</dbReference>
<dbReference type="PANTHER" id="PTHR43690:SF18">
    <property type="entry name" value="INSULIN-DEGRADING ENZYME-RELATED"/>
    <property type="match status" value="1"/>
</dbReference>
<sequence>MLLKFDEPELLSLKFDEDSLDTFDYSSDLLLSDGLMHPPSPLMDDDSVVLLEPKVDLDAFPGFISDEMSLQEEPSPMEPTLDAVDADINNLFEISSPIDAYEDDFFSPAKMEFTTIPTHCAPMPEETKTPQKRQYNKRQVKATPRSVKRQRSSRVTDDEDEEESIVVEHKSKSIKSEAPRRDDDKYQRRLVANKRSAQASRERKKAMRNELEEKVTFLTQESASLKAEMNKVELENEMLKKEFEQIRKALSKSDLFQNIQNPTSDAETPTSTSASVYLMMVLYSFSQHLAQQAVPALQSCLPPSPVLPLAVRPQLMWRTTGLIGRVHRSVAQYRVHSCNSNPFRSVIFNRGGGSTSTSMGSVRQIIDVTEDIKKPMIDDRKYRYFRLGGEGVRCMLVSDPETDKSAACMNIKSGSSEDPLDFPGLAHFIEHMLFLGTEKYPSDTEMNEFLSSHGGSNNASTGTENTNYHMEVLQQYFEESLDRFLQFFISPMMNESAVEREVDAVESEHSKNLQSDAFRFYQLQKYLSNPQSLFQNFGTGNRKSLLDSHVEVLGKEAALQKLRGKLLEFHRNNYETHRMTLAVYGKEDLDTLQRWITQKLSVLQQSSRQSLPVPTHTPYPANTEFSGRMIHVEPVKEIRQLRVQFELKSLRSLYKSNPTRLVSKLVGHECSGSALSIMKKKGWVESLSTGLARRNSSFDLFSIEIGLTKNGLDHVHDIIIILFQCIKLVAERGIHRWIHEEAATMDELFFRFSSKRGAERSVQDIAANMHHFLPEDVIINERFPSEYDPETIKREVLDNLTPENMNVYLVAKGKVDENSAQKEPWYGTKFSVEKLSEEFKQQLRDVKFHPDLTLPVVNEFIPNDLSILCPEGQTTPEAPLLVRNEKGFRLWHKLDSKFRIPKGSILLSMHSPFINNSPVTSVSSTLLSELIEDDLNEFSYYASLCGLSCGISSHPTKLTFYSRGFSQKMGYLMIKMVERMKNFKIPEDRFNMIKEQFARQYVNQRME</sequence>
<feature type="domain" description="BZIP" evidence="10">
    <location>
        <begin position="183"/>
        <end position="246"/>
    </location>
</feature>
<dbReference type="InterPro" id="IPR046347">
    <property type="entry name" value="bZIP_sf"/>
</dbReference>
<feature type="compositionally biased region" description="Basic residues" evidence="9">
    <location>
        <begin position="130"/>
        <end position="152"/>
    </location>
</feature>
<dbReference type="FunFam" id="3.30.830.10:FF:000012">
    <property type="entry name" value="Protease 3"/>
    <property type="match status" value="1"/>
</dbReference>
<dbReference type="InterPro" id="IPR007863">
    <property type="entry name" value="Peptidase_M16_C"/>
</dbReference>
<evidence type="ECO:0000256" key="9">
    <source>
        <dbReference type="SAM" id="MobiDB-lite"/>
    </source>
</evidence>
<dbReference type="EMBL" id="MDYQ01000055">
    <property type="protein sequence ID" value="PRP84830.1"/>
    <property type="molecule type" value="Genomic_DNA"/>
</dbReference>
<dbReference type="InterPro" id="IPR050626">
    <property type="entry name" value="Peptidase_M16"/>
</dbReference>
<evidence type="ECO:0000256" key="5">
    <source>
        <dbReference type="ARBA" id="ARBA00022801"/>
    </source>
</evidence>
<dbReference type="Pfam" id="PF00675">
    <property type="entry name" value="Peptidase_M16"/>
    <property type="match status" value="1"/>
</dbReference>
<feature type="compositionally biased region" description="Basic and acidic residues" evidence="9">
    <location>
        <begin position="166"/>
        <end position="187"/>
    </location>
</feature>
<dbReference type="GO" id="GO:0004222">
    <property type="term" value="F:metalloendopeptidase activity"/>
    <property type="evidence" value="ECO:0007669"/>
    <property type="project" value="InterPro"/>
</dbReference>
<proteinExistence type="inferred from homology"/>
<dbReference type="InterPro" id="IPR004827">
    <property type="entry name" value="bZIP"/>
</dbReference>
<dbReference type="SUPFAM" id="SSF57959">
    <property type="entry name" value="Leucine zipper domain"/>
    <property type="match status" value="1"/>
</dbReference>
<dbReference type="OrthoDB" id="952271at2759"/>
<dbReference type="GO" id="GO:0003700">
    <property type="term" value="F:DNA-binding transcription factor activity"/>
    <property type="evidence" value="ECO:0007669"/>
    <property type="project" value="InterPro"/>
</dbReference>
<feature type="non-terminal residue" evidence="11">
    <location>
        <position position="1007"/>
    </location>
</feature>
<dbReference type="Pfam" id="PF00170">
    <property type="entry name" value="bZIP_1"/>
    <property type="match status" value="1"/>
</dbReference>
<keyword evidence="3" id="KW-0645">Protease</keyword>
<evidence type="ECO:0000259" key="10">
    <source>
        <dbReference type="PROSITE" id="PS50217"/>
    </source>
</evidence>
<name>A0A2P6NLI1_9EUKA</name>
<dbReference type="PROSITE" id="PS50217">
    <property type="entry name" value="BZIP"/>
    <property type="match status" value="1"/>
</dbReference>
<dbReference type="Proteomes" id="UP000241769">
    <property type="component" value="Unassembled WGS sequence"/>
</dbReference>
<dbReference type="SUPFAM" id="SSF63411">
    <property type="entry name" value="LuxS/MPP-like metallohydrolase"/>
    <property type="match status" value="3"/>
</dbReference>
<dbReference type="InParanoid" id="A0A2P6NLI1"/>
<comment type="cofactor">
    <cofactor evidence="1">
        <name>Zn(2+)</name>
        <dbReference type="ChEBI" id="CHEBI:29105"/>
    </cofactor>
</comment>
<organism evidence="11 12">
    <name type="scientific">Planoprotostelium fungivorum</name>
    <dbReference type="NCBI Taxonomy" id="1890364"/>
    <lineage>
        <taxon>Eukaryota</taxon>
        <taxon>Amoebozoa</taxon>
        <taxon>Evosea</taxon>
        <taxon>Variosea</taxon>
        <taxon>Cavosteliida</taxon>
        <taxon>Cavosteliaceae</taxon>
        <taxon>Planoprotostelium</taxon>
    </lineage>
</organism>
<dbReference type="AlphaFoldDB" id="A0A2P6NLI1"/>
<dbReference type="PANTHER" id="PTHR43690">
    <property type="entry name" value="NARDILYSIN"/>
    <property type="match status" value="1"/>
</dbReference>
<dbReference type="PROSITE" id="PS00143">
    <property type="entry name" value="INSULINASE"/>
    <property type="match status" value="1"/>
</dbReference>
<dbReference type="GO" id="GO:0005739">
    <property type="term" value="C:mitochondrion"/>
    <property type="evidence" value="ECO:0007669"/>
    <property type="project" value="TreeGrafter"/>
</dbReference>